<dbReference type="Pfam" id="PF00561">
    <property type="entry name" value="Abhydrolase_1"/>
    <property type="match status" value="1"/>
</dbReference>
<comment type="similarity">
    <text evidence="1">Belongs to the AB hydrolase superfamily.</text>
</comment>
<evidence type="ECO:0000313" key="3">
    <source>
        <dbReference type="EMBL" id="GBF06319.1"/>
    </source>
</evidence>
<protein>
    <submittedName>
        <fullName evidence="3">Putative sigma factor SigB regulation protein rsbQ</fullName>
    </submittedName>
</protein>
<dbReference type="OrthoDB" id="9780932at2"/>
<gene>
    <name evidence="3" type="ORF">DAERI_080110</name>
</gene>
<dbReference type="RefSeq" id="WP_133162027.1">
    <property type="nucleotide sequence ID" value="NZ_BFAG01000008.1"/>
</dbReference>
<keyword evidence="4" id="KW-1185">Reference proteome</keyword>
<accession>A0A2I9CWD5</accession>
<evidence type="ECO:0000313" key="4">
    <source>
        <dbReference type="Proteomes" id="UP000236569"/>
    </source>
</evidence>
<dbReference type="Proteomes" id="UP000236569">
    <property type="component" value="Unassembled WGS sequence"/>
</dbReference>
<evidence type="ECO:0000256" key="1">
    <source>
        <dbReference type="ARBA" id="ARBA00008645"/>
    </source>
</evidence>
<reference evidence="4" key="1">
    <citation type="submission" date="2018-01" db="EMBL/GenBank/DDBJ databases">
        <title>Draft Genome Sequence of the Radioresistant Bacterium Deinococcus aerius TR0125, Isolated from the Higher Atmosphere above Japan.</title>
        <authorList>
            <person name="Satoh K."/>
            <person name="Arai H."/>
            <person name="Sanzen T."/>
            <person name="Kawaguchi Y."/>
            <person name="Hayashi H."/>
            <person name="Yokobori S."/>
            <person name="Yamagishi A."/>
            <person name="Oono Y."/>
            <person name="Narumi I."/>
        </authorList>
    </citation>
    <scope>NUCLEOTIDE SEQUENCE [LARGE SCALE GENOMIC DNA]</scope>
    <source>
        <strain evidence="4">TR0125</strain>
    </source>
</reference>
<name>A0A2I9CWD5_9DEIO</name>
<dbReference type="Gene3D" id="3.40.50.1820">
    <property type="entry name" value="alpha/beta hydrolase"/>
    <property type="match status" value="1"/>
</dbReference>
<dbReference type="InterPro" id="IPR000073">
    <property type="entry name" value="AB_hydrolase_1"/>
</dbReference>
<sequence>MTHLPTASLASRSNARVFGTGPRTLLLAHGFCSNKQVYARQVTHFSRSHRTVTYDLAGFGDADPDLWDPRRYATLEGYAHDIVGLIDELDLRRVTFVGGSLSAMTGLMASLARPERFDALVFVGGSPRYLNARHYRGGFEREAVERFYALLDSNEGWTDAVTGLLLNGPLPLALLDIAQAVRGVRPEVARTVARAVFGSDYRHLLERALHPVLIVQTASDAAVPEAVGKYMAALLPDAELTVLPGVGHLPMRTQPELFNRAVEDFLRHRGGWPG</sequence>
<organism evidence="3 4">
    <name type="scientific">Deinococcus aerius</name>
    <dbReference type="NCBI Taxonomy" id="200253"/>
    <lineage>
        <taxon>Bacteria</taxon>
        <taxon>Thermotogati</taxon>
        <taxon>Deinococcota</taxon>
        <taxon>Deinococci</taxon>
        <taxon>Deinococcales</taxon>
        <taxon>Deinococcaceae</taxon>
        <taxon>Deinococcus</taxon>
    </lineage>
</organism>
<dbReference type="InterPro" id="IPR029058">
    <property type="entry name" value="AB_hydrolase_fold"/>
</dbReference>
<dbReference type="SUPFAM" id="SSF53474">
    <property type="entry name" value="alpha/beta-Hydrolases"/>
    <property type="match status" value="1"/>
</dbReference>
<feature type="domain" description="AB hydrolase-1" evidence="2">
    <location>
        <begin position="24"/>
        <end position="250"/>
    </location>
</feature>
<dbReference type="EMBL" id="BFAG01000008">
    <property type="protein sequence ID" value="GBF06319.1"/>
    <property type="molecule type" value="Genomic_DNA"/>
</dbReference>
<proteinExistence type="inferred from homology"/>
<evidence type="ECO:0000259" key="2">
    <source>
        <dbReference type="Pfam" id="PF00561"/>
    </source>
</evidence>
<dbReference type="AlphaFoldDB" id="A0A2I9CWD5"/>
<comment type="caution">
    <text evidence="3">The sequence shown here is derived from an EMBL/GenBank/DDBJ whole genome shotgun (WGS) entry which is preliminary data.</text>
</comment>
<dbReference type="PRINTS" id="PR00111">
    <property type="entry name" value="ABHYDROLASE"/>
</dbReference>
<dbReference type="PANTHER" id="PTHR43039">
    <property type="entry name" value="ESTERASE-RELATED"/>
    <property type="match status" value="1"/>
</dbReference>